<evidence type="ECO:0008006" key="4">
    <source>
        <dbReference type="Google" id="ProtNLM"/>
    </source>
</evidence>
<evidence type="ECO:0000313" key="3">
    <source>
        <dbReference type="Proteomes" id="UP000065151"/>
    </source>
</evidence>
<evidence type="ECO:0000256" key="1">
    <source>
        <dbReference type="SAM" id="MobiDB-lite"/>
    </source>
</evidence>
<dbReference type="STRING" id="121292.AU252_08490"/>
<reference evidence="2 3" key="1">
    <citation type="submission" date="2015-12" db="EMBL/GenBank/DDBJ databases">
        <authorList>
            <person name="Shamseldin A."/>
            <person name="Moawad H."/>
            <person name="Abd El-Rahim W.M."/>
            <person name="Sadowsky M.J."/>
        </authorList>
    </citation>
    <scope>NUCLEOTIDE SEQUENCE [LARGE SCALE GENOMIC DNA]</scope>
    <source>
        <strain evidence="2 3">Ar51</strain>
    </source>
</reference>
<name>A0A0U3NWJ0_9MICC</name>
<dbReference type="RefSeq" id="WP_058930335.1">
    <property type="nucleotide sequence ID" value="NZ_CP013747.1"/>
</dbReference>
<dbReference type="KEGG" id="psul:AU252_08490"/>
<proteinExistence type="predicted"/>
<sequence>MKSKLLLGIGIAAGYVLGSRSGRAAYDKLKARAASIWDSKPVQDKVSAATSAIKEKAPEVADQLGEAARRAGTVIGSAVHHDAASGASKSKTSDAGASVGAYGTAAAGSAAAGSTAVGDHVPAHSTRPETVNLGTSDVESDPAFNDNQGQDWSGEGGATAAGAATNVDPRRE</sequence>
<protein>
    <recommendedName>
        <fullName evidence="4">Protoporphyrinogen oxidase</fullName>
    </recommendedName>
</protein>
<dbReference type="Proteomes" id="UP000065151">
    <property type="component" value="Chromosome"/>
</dbReference>
<feature type="region of interest" description="Disordered" evidence="1">
    <location>
        <begin position="109"/>
        <end position="172"/>
    </location>
</feature>
<accession>A0A0U3NWJ0</accession>
<dbReference type="EMBL" id="CP013747">
    <property type="protein sequence ID" value="ALV41183.1"/>
    <property type="molecule type" value="Genomic_DNA"/>
</dbReference>
<feature type="region of interest" description="Disordered" evidence="1">
    <location>
        <begin position="79"/>
        <end position="98"/>
    </location>
</feature>
<organism evidence="2">
    <name type="scientific">Pseudarthrobacter sulfonivorans</name>
    <dbReference type="NCBI Taxonomy" id="121292"/>
    <lineage>
        <taxon>Bacteria</taxon>
        <taxon>Bacillati</taxon>
        <taxon>Actinomycetota</taxon>
        <taxon>Actinomycetes</taxon>
        <taxon>Micrococcales</taxon>
        <taxon>Micrococcaceae</taxon>
        <taxon>Pseudarthrobacter</taxon>
    </lineage>
</organism>
<evidence type="ECO:0000313" key="2">
    <source>
        <dbReference type="EMBL" id="ALV41183.1"/>
    </source>
</evidence>
<gene>
    <name evidence="2" type="ORF">AU252_08490</name>
</gene>
<dbReference type="AlphaFoldDB" id="A0A0U3NWJ0"/>
<feature type="compositionally biased region" description="Low complexity" evidence="1">
    <location>
        <begin position="109"/>
        <end position="118"/>
    </location>
</feature>
<feature type="compositionally biased region" description="Polar residues" evidence="1">
    <location>
        <begin position="128"/>
        <end position="137"/>
    </location>
</feature>